<dbReference type="AlphaFoldDB" id="A0A375YJ38"/>
<evidence type="ECO:0000313" key="4">
    <source>
        <dbReference type="Proteomes" id="UP000252008"/>
    </source>
</evidence>
<keyword evidence="2" id="KW-0812">Transmembrane</keyword>
<sequence>MRLGAGALRGAALLTGLCGYGVSMAMMVRAGLGLDPWDVFHQGLALRTGMSIGAASAVVGVAVLLAWIPLRNRPGIGTVANVIVIAVTVDAALWILPAPETLPVRIALMTSAVVLNAFSTVLYIGAGLGPGPRDGLMTGLVVRTGRSVRLVRTTIEVAVLTVGWLLGGTVGVGTVVYAFGIGPLVQLFVRLTPRRLLAASGWAPVDTAQRGTGEPAALPAGSVSPADEADTGCLR</sequence>
<dbReference type="PANTHER" id="PTHR40078">
    <property type="entry name" value="INTEGRAL MEMBRANE PROTEIN-RELATED"/>
    <property type="match status" value="1"/>
</dbReference>
<dbReference type="PANTHER" id="PTHR40078:SF1">
    <property type="entry name" value="INTEGRAL MEMBRANE PROTEIN"/>
    <property type="match status" value="1"/>
</dbReference>
<gene>
    <name evidence="3" type="ORF">MPP7335_02902</name>
</gene>
<keyword evidence="4" id="KW-1185">Reference proteome</keyword>
<proteinExistence type="predicted"/>
<dbReference type="STRING" id="39692.BST38_01740"/>
<evidence type="ECO:0000313" key="3">
    <source>
        <dbReference type="EMBL" id="SRX81155.1"/>
    </source>
</evidence>
<name>A0A375YJ38_MYCPF</name>
<dbReference type="Proteomes" id="UP000252008">
    <property type="component" value="Unassembled WGS sequence"/>
</dbReference>
<feature type="transmembrane region" description="Helical" evidence="2">
    <location>
        <begin position="75"/>
        <end position="96"/>
    </location>
</feature>
<feature type="transmembrane region" description="Helical" evidence="2">
    <location>
        <begin position="44"/>
        <end position="68"/>
    </location>
</feature>
<evidence type="ECO:0008006" key="5">
    <source>
        <dbReference type="Google" id="ProtNLM"/>
    </source>
</evidence>
<dbReference type="Pfam" id="PF19700">
    <property type="entry name" value="DUF6198"/>
    <property type="match status" value="1"/>
</dbReference>
<dbReference type="EMBL" id="UEGS01000001">
    <property type="protein sequence ID" value="SRX81155.1"/>
    <property type="molecule type" value="Genomic_DNA"/>
</dbReference>
<feature type="transmembrane region" description="Helical" evidence="2">
    <location>
        <begin position="12"/>
        <end position="32"/>
    </location>
</feature>
<dbReference type="InterPro" id="IPR038750">
    <property type="entry name" value="YczE/YyaS-like"/>
</dbReference>
<feature type="region of interest" description="Disordered" evidence="1">
    <location>
        <begin position="212"/>
        <end position="235"/>
    </location>
</feature>
<reference evidence="3 4" key="1">
    <citation type="submission" date="2018-05" db="EMBL/GenBank/DDBJ databases">
        <authorList>
            <consortium name="IHU Genomes"/>
        </authorList>
    </citation>
    <scope>NUCLEOTIDE SEQUENCE [LARGE SCALE GENOMIC DNA]</scope>
    <source>
        <strain evidence="3 4">P7335</strain>
    </source>
</reference>
<accession>A0A375YJ38</accession>
<keyword evidence="2" id="KW-1133">Transmembrane helix</keyword>
<protein>
    <recommendedName>
        <fullName evidence="5">Integral membrane protein</fullName>
    </recommendedName>
</protein>
<evidence type="ECO:0000256" key="2">
    <source>
        <dbReference type="SAM" id="Phobius"/>
    </source>
</evidence>
<keyword evidence="2" id="KW-0472">Membrane</keyword>
<evidence type="ECO:0000256" key="1">
    <source>
        <dbReference type="SAM" id="MobiDB-lite"/>
    </source>
</evidence>
<organism evidence="3 4">
    <name type="scientific">Mycolicibacterium parafortuitum</name>
    <name type="common">Mycobacterium parafortuitum</name>
    <dbReference type="NCBI Taxonomy" id="39692"/>
    <lineage>
        <taxon>Bacteria</taxon>
        <taxon>Bacillati</taxon>
        <taxon>Actinomycetota</taxon>
        <taxon>Actinomycetes</taxon>
        <taxon>Mycobacteriales</taxon>
        <taxon>Mycobacteriaceae</taxon>
        <taxon>Mycolicibacterium</taxon>
    </lineage>
</organism>
<feature type="transmembrane region" description="Helical" evidence="2">
    <location>
        <begin position="102"/>
        <end position="126"/>
    </location>
</feature>